<dbReference type="OrthoDB" id="4037078at2"/>
<evidence type="ECO:0000313" key="2">
    <source>
        <dbReference type="Proteomes" id="UP000320085"/>
    </source>
</evidence>
<dbReference type="AlphaFoldDB" id="A0A543PUG4"/>
<gene>
    <name evidence="1" type="ORF">FHX52_0833</name>
</gene>
<sequence length="255" mass="28710">MNGFSTLASEQLGWYVYLLRDPRDDSVFYIGKGKGNRAFAHEASATASEDHPALQSAKAKRIADIAAGGQRVQVDVLRHGMASEPQAYEVESAAIDLANVVSPGTLLNVVLGHHHVQRGLMPAQEIEVLYAAKPAPKLEVPVMLVSLNSRWDPSLSHQELEEATCFWWHARGPRRDQCQYVFGVHNGVVRTVYRPLNWRPRVEGDSGWEEDVGKNYVRWGFEAAPAPEMAQYLRTSVRRFIRPTQWSFLYVDPEV</sequence>
<dbReference type="EMBL" id="VFQF01000001">
    <property type="protein sequence ID" value="TQN47718.1"/>
    <property type="molecule type" value="Genomic_DNA"/>
</dbReference>
<dbReference type="CDD" id="cd10440">
    <property type="entry name" value="GIY-YIG_COG3680"/>
    <property type="match status" value="1"/>
</dbReference>
<dbReference type="RefSeq" id="WP_141820152.1">
    <property type="nucleotide sequence ID" value="NZ_BAAAQC010000023.1"/>
</dbReference>
<proteinExistence type="predicted"/>
<accession>A0A543PUG4</accession>
<organism evidence="1 2">
    <name type="scientific">Humibacillus xanthopallidus</name>
    <dbReference type="NCBI Taxonomy" id="412689"/>
    <lineage>
        <taxon>Bacteria</taxon>
        <taxon>Bacillati</taxon>
        <taxon>Actinomycetota</taxon>
        <taxon>Actinomycetes</taxon>
        <taxon>Micrococcales</taxon>
        <taxon>Intrasporangiaceae</taxon>
        <taxon>Humibacillus</taxon>
    </lineage>
</organism>
<protein>
    <recommendedName>
        <fullName evidence="3">GIY-YIG domain-containing protein</fullName>
    </recommendedName>
</protein>
<reference evidence="1 2" key="1">
    <citation type="submission" date="2019-06" db="EMBL/GenBank/DDBJ databases">
        <title>Sequencing the genomes of 1000 actinobacteria strains.</title>
        <authorList>
            <person name="Klenk H.-P."/>
        </authorList>
    </citation>
    <scope>NUCLEOTIDE SEQUENCE [LARGE SCALE GENOMIC DNA]</scope>
    <source>
        <strain evidence="1 2">DSM 21776</strain>
    </source>
</reference>
<dbReference type="Proteomes" id="UP000320085">
    <property type="component" value="Unassembled WGS sequence"/>
</dbReference>
<evidence type="ECO:0000313" key="1">
    <source>
        <dbReference type="EMBL" id="TQN47718.1"/>
    </source>
</evidence>
<dbReference type="Pfam" id="PF22945">
    <property type="entry name" value="LEM-3_GIY-YIG"/>
    <property type="match status" value="1"/>
</dbReference>
<comment type="caution">
    <text evidence="1">The sequence shown here is derived from an EMBL/GenBank/DDBJ whole genome shotgun (WGS) entry which is preliminary data.</text>
</comment>
<name>A0A543PUG4_9MICO</name>
<evidence type="ECO:0008006" key="3">
    <source>
        <dbReference type="Google" id="ProtNLM"/>
    </source>
</evidence>